<sequence length="67" mass="7431">MGQVIMHAGGCCLDLSTELIPVDNLSTAQISKCLFAWYYVAGDSIYHTELNTISLRAGHRLMWLSTL</sequence>
<dbReference type="EMBL" id="KN822017">
    <property type="protein sequence ID" value="KIM66554.1"/>
    <property type="molecule type" value="Genomic_DNA"/>
</dbReference>
<proteinExistence type="predicted"/>
<gene>
    <name evidence="1" type="ORF">SCLCIDRAFT_1211316</name>
</gene>
<organism evidence="1 2">
    <name type="scientific">Scleroderma citrinum Foug A</name>
    <dbReference type="NCBI Taxonomy" id="1036808"/>
    <lineage>
        <taxon>Eukaryota</taxon>
        <taxon>Fungi</taxon>
        <taxon>Dikarya</taxon>
        <taxon>Basidiomycota</taxon>
        <taxon>Agaricomycotina</taxon>
        <taxon>Agaricomycetes</taxon>
        <taxon>Agaricomycetidae</taxon>
        <taxon>Boletales</taxon>
        <taxon>Sclerodermatineae</taxon>
        <taxon>Sclerodermataceae</taxon>
        <taxon>Scleroderma</taxon>
    </lineage>
</organism>
<dbReference type="HOGENOM" id="CLU_2813897_0_0_1"/>
<reference evidence="2" key="2">
    <citation type="submission" date="2015-01" db="EMBL/GenBank/DDBJ databases">
        <title>Evolutionary Origins and Diversification of the Mycorrhizal Mutualists.</title>
        <authorList>
            <consortium name="DOE Joint Genome Institute"/>
            <consortium name="Mycorrhizal Genomics Consortium"/>
            <person name="Kohler A."/>
            <person name="Kuo A."/>
            <person name="Nagy L.G."/>
            <person name="Floudas D."/>
            <person name="Copeland A."/>
            <person name="Barry K.W."/>
            <person name="Cichocki N."/>
            <person name="Veneault-Fourrey C."/>
            <person name="LaButti K."/>
            <person name="Lindquist E.A."/>
            <person name="Lipzen A."/>
            <person name="Lundell T."/>
            <person name="Morin E."/>
            <person name="Murat C."/>
            <person name="Riley R."/>
            <person name="Ohm R."/>
            <person name="Sun H."/>
            <person name="Tunlid A."/>
            <person name="Henrissat B."/>
            <person name="Grigoriev I.V."/>
            <person name="Hibbett D.S."/>
            <person name="Martin F."/>
        </authorList>
    </citation>
    <scope>NUCLEOTIDE SEQUENCE [LARGE SCALE GENOMIC DNA]</scope>
    <source>
        <strain evidence="2">Foug A</strain>
    </source>
</reference>
<dbReference type="AlphaFoldDB" id="A0A0C3EDZ3"/>
<protein>
    <submittedName>
        <fullName evidence="1">Uncharacterized protein</fullName>
    </submittedName>
</protein>
<name>A0A0C3EDZ3_9AGAM</name>
<keyword evidence="2" id="KW-1185">Reference proteome</keyword>
<dbReference type="Proteomes" id="UP000053989">
    <property type="component" value="Unassembled WGS sequence"/>
</dbReference>
<evidence type="ECO:0000313" key="1">
    <source>
        <dbReference type="EMBL" id="KIM66554.1"/>
    </source>
</evidence>
<reference evidence="1 2" key="1">
    <citation type="submission" date="2014-04" db="EMBL/GenBank/DDBJ databases">
        <authorList>
            <consortium name="DOE Joint Genome Institute"/>
            <person name="Kuo A."/>
            <person name="Kohler A."/>
            <person name="Nagy L.G."/>
            <person name="Floudas D."/>
            <person name="Copeland A."/>
            <person name="Barry K.W."/>
            <person name="Cichocki N."/>
            <person name="Veneault-Fourrey C."/>
            <person name="LaButti K."/>
            <person name="Lindquist E.A."/>
            <person name="Lipzen A."/>
            <person name="Lundell T."/>
            <person name="Morin E."/>
            <person name="Murat C."/>
            <person name="Sun H."/>
            <person name="Tunlid A."/>
            <person name="Henrissat B."/>
            <person name="Grigoriev I.V."/>
            <person name="Hibbett D.S."/>
            <person name="Martin F."/>
            <person name="Nordberg H.P."/>
            <person name="Cantor M.N."/>
            <person name="Hua S.X."/>
        </authorList>
    </citation>
    <scope>NUCLEOTIDE SEQUENCE [LARGE SCALE GENOMIC DNA]</scope>
    <source>
        <strain evidence="1 2">Foug A</strain>
    </source>
</reference>
<evidence type="ECO:0000313" key="2">
    <source>
        <dbReference type="Proteomes" id="UP000053989"/>
    </source>
</evidence>
<dbReference type="InParanoid" id="A0A0C3EDZ3"/>
<accession>A0A0C3EDZ3</accession>